<dbReference type="Gene3D" id="2.40.160.210">
    <property type="entry name" value="Acyl-CoA thioesterase, double hotdog domain"/>
    <property type="match status" value="1"/>
</dbReference>
<dbReference type="SUPFAM" id="SSF54637">
    <property type="entry name" value="Thioesterase/thiol ester dehydrase-isomerase"/>
    <property type="match status" value="1"/>
</dbReference>
<dbReference type="Pfam" id="PF20789">
    <property type="entry name" value="4HBT_3C"/>
    <property type="match status" value="1"/>
</dbReference>
<feature type="domain" description="Acyl-CoA thioesterase-like C-terminal" evidence="3">
    <location>
        <begin position="95"/>
        <end position="217"/>
    </location>
</feature>
<name>A0A381WB79_9ZZZZ</name>
<dbReference type="Pfam" id="PF13622">
    <property type="entry name" value="4HBT_3"/>
    <property type="match status" value="1"/>
</dbReference>
<sequence>MAHLVESAPRPIPVRTCRHTVDLMRGVPLVPLRPEVEVIRAGRRIQLVRASLFDGAVEVARSTSLRMRVAEAPNPLDPARTAHAEDEPHPKPATSMLLSMTDVGLPAFLRAVEFRREEEYRSGAPGLAWLRMHNAMVAGHPTSAFVRLATLADMASMAAQYLDHEEWTTINADLNVTAFRDPVGDWIGIRGLHKNDGDGIGLSEAVLYDLGGRVGRATASILIEPR</sequence>
<evidence type="ECO:0000256" key="1">
    <source>
        <dbReference type="SAM" id="MobiDB-lite"/>
    </source>
</evidence>
<accession>A0A381WB79</accession>
<dbReference type="InterPro" id="IPR049449">
    <property type="entry name" value="TesB_ACOT8-like_N"/>
</dbReference>
<evidence type="ECO:0008006" key="5">
    <source>
        <dbReference type="Google" id="ProtNLM"/>
    </source>
</evidence>
<proteinExistence type="predicted"/>
<dbReference type="InterPro" id="IPR042171">
    <property type="entry name" value="Acyl-CoA_hotdog"/>
</dbReference>
<organism evidence="4">
    <name type="scientific">marine metagenome</name>
    <dbReference type="NCBI Taxonomy" id="408172"/>
    <lineage>
        <taxon>unclassified sequences</taxon>
        <taxon>metagenomes</taxon>
        <taxon>ecological metagenomes</taxon>
    </lineage>
</organism>
<evidence type="ECO:0000259" key="3">
    <source>
        <dbReference type="Pfam" id="PF20789"/>
    </source>
</evidence>
<evidence type="ECO:0000259" key="2">
    <source>
        <dbReference type="Pfam" id="PF13622"/>
    </source>
</evidence>
<gene>
    <name evidence="4" type="ORF">METZ01_LOCUS102650</name>
</gene>
<evidence type="ECO:0000313" key="4">
    <source>
        <dbReference type="EMBL" id="SVA49796.1"/>
    </source>
</evidence>
<dbReference type="InterPro" id="IPR049450">
    <property type="entry name" value="ACOT8-like_C"/>
</dbReference>
<feature type="compositionally biased region" description="Basic and acidic residues" evidence="1">
    <location>
        <begin position="80"/>
        <end position="90"/>
    </location>
</feature>
<dbReference type="EMBL" id="UINC01011265">
    <property type="protein sequence ID" value="SVA49796.1"/>
    <property type="molecule type" value="Genomic_DNA"/>
</dbReference>
<dbReference type="InterPro" id="IPR029069">
    <property type="entry name" value="HotDog_dom_sf"/>
</dbReference>
<protein>
    <recommendedName>
        <fullName evidence="5">Thioesterase domain-containing protein</fullName>
    </recommendedName>
</protein>
<feature type="domain" description="Acyl-CoA thioesterase-like N-terminal HotDog" evidence="2">
    <location>
        <begin position="4"/>
        <end position="63"/>
    </location>
</feature>
<reference evidence="4" key="1">
    <citation type="submission" date="2018-05" db="EMBL/GenBank/DDBJ databases">
        <authorList>
            <person name="Lanie J.A."/>
            <person name="Ng W.-L."/>
            <person name="Kazmierczak K.M."/>
            <person name="Andrzejewski T.M."/>
            <person name="Davidsen T.M."/>
            <person name="Wayne K.J."/>
            <person name="Tettelin H."/>
            <person name="Glass J.I."/>
            <person name="Rusch D."/>
            <person name="Podicherti R."/>
            <person name="Tsui H.-C.T."/>
            <person name="Winkler M.E."/>
        </authorList>
    </citation>
    <scope>NUCLEOTIDE SEQUENCE</scope>
</reference>
<feature type="region of interest" description="Disordered" evidence="1">
    <location>
        <begin position="72"/>
        <end position="91"/>
    </location>
</feature>
<dbReference type="AlphaFoldDB" id="A0A381WB79"/>